<dbReference type="AlphaFoldDB" id="A0A4P6KC34"/>
<proteinExistence type="predicted"/>
<dbReference type="KEGG" id="ltr:EVS81_00195"/>
<dbReference type="EMBL" id="CP035806">
    <property type="protein sequence ID" value="QBE47451.1"/>
    <property type="molecule type" value="Genomic_DNA"/>
</dbReference>
<dbReference type="OrthoDB" id="5186655at2"/>
<evidence type="ECO:0000313" key="2">
    <source>
        <dbReference type="Proteomes" id="UP000289260"/>
    </source>
</evidence>
<dbReference type="Proteomes" id="UP000289260">
    <property type="component" value="Chromosome"/>
</dbReference>
<protein>
    <submittedName>
        <fullName evidence="1">Uncharacterized protein</fullName>
    </submittedName>
</protein>
<keyword evidence="2" id="KW-1185">Reference proteome</keyword>
<sequence>MSFFTALTDRDEPDHEETRVPAWIQPSPDEIPVAVPLVRELASAPGAALFLQRADVYSDGIVFVLRLDVRFSSALSPEQRDQLRGLTGFGHQPADIGQELRVGFAFADDSRVDSLGDPEANWDREPEGASLTMLGGGGGGDDHRWTAELQAWLWPLPPAGPADLHFVYGRAGIREGSVEIDLGALVAAAEGVARVRLPDTPSA</sequence>
<evidence type="ECO:0000313" key="1">
    <source>
        <dbReference type="EMBL" id="QBE47451.1"/>
    </source>
</evidence>
<dbReference type="RefSeq" id="WP_130108610.1">
    <property type="nucleotide sequence ID" value="NZ_CP035806.1"/>
</dbReference>
<gene>
    <name evidence="1" type="ORF">EVS81_00195</name>
</gene>
<reference evidence="1 2" key="1">
    <citation type="submission" date="2019-02" db="EMBL/GenBank/DDBJ databases">
        <authorList>
            <person name="Sun L."/>
            <person name="Pan D."/>
            <person name="Wu X."/>
        </authorList>
    </citation>
    <scope>NUCLEOTIDE SEQUENCE [LARGE SCALE GENOMIC DNA]</scope>
    <source>
        <strain evidence="1 2">JW-1</strain>
    </source>
</reference>
<organism evidence="1 2">
    <name type="scientific">Leucobacter triazinivorans</name>
    <dbReference type="NCBI Taxonomy" id="1784719"/>
    <lineage>
        <taxon>Bacteria</taxon>
        <taxon>Bacillati</taxon>
        <taxon>Actinomycetota</taxon>
        <taxon>Actinomycetes</taxon>
        <taxon>Micrococcales</taxon>
        <taxon>Microbacteriaceae</taxon>
        <taxon>Leucobacter</taxon>
    </lineage>
</organism>
<name>A0A4P6KC34_9MICO</name>
<accession>A0A4P6KC34</accession>